<proteinExistence type="predicted"/>
<evidence type="ECO:0000313" key="2">
    <source>
        <dbReference type="Proteomes" id="UP000276733"/>
    </source>
</evidence>
<accession>A0A7Z8YDQ1</accession>
<dbReference type="Proteomes" id="UP000276733">
    <property type="component" value="Unassembled WGS sequence"/>
</dbReference>
<dbReference type="AlphaFoldDB" id="A0A7Z8YDQ1"/>
<evidence type="ECO:0000313" key="1">
    <source>
        <dbReference type="EMBL" id="VDG82170.1"/>
    </source>
</evidence>
<sequence length="147" mass="17640">MQEIKGYYNEIGLFETYVGGIFVSGNRLMLSIYNAILGIHHPLNKTNQISYLSYCIFSFNEAINSTREVYDNYSNFLFKETNYIKCLSREQKMNDFLLELIDINNTYQYWNWIITAKDFSIIIKENYRLRGESFNYLEIRNLYEINH</sequence>
<name>A0A7Z8YDQ1_CAPOC</name>
<comment type="caution">
    <text evidence="1">The sequence shown here is derived from an EMBL/GenBank/DDBJ whole genome shotgun (WGS) entry which is preliminary data.</text>
</comment>
<organism evidence="1 2">
    <name type="scientific">Capnocytophaga ochracea</name>
    <dbReference type="NCBI Taxonomy" id="1018"/>
    <lineage>
        <taxon>Bacteria</taxon>
        <taxon>Pseudomonadati</taxon>
        <taxon>Bacteroidota</taxon>
        <taxon>Flavobacteriia</taxon>
        <taxon>Flavobacteriales</taxon>
        <taxon>Flavobacteriaceae</taxon>
        <taxon>Capnocytophaga</taxon>
    </lineage>
</organism>
<gene>
    <name evidence="1" type="ORF">NCTC11458_01476</name>
</gene>
<dbReference type="EMBL" id="UYIQ01000001">
    <property type="protein sequence ID" value="VDG82170.1"/>
    <property type="molecule type" value="Genomic_DNA"/>
</dbReference>
<protein>
    <submittedName>
        <fullName evidence="1">Uncharacterized protein</fullName>
    </submittedName>
</protein>
<reference evidence="1 2" key="1">
    <citation type="submission" date="2018-11" db="EMBL/GenBank/DDBJ databases">
        <authorList>
            <consortium name="Pathogen Informatics"/>
        </authorList>
    </citation>
    <scope>NUCLEOTIDE SEQUENCE [LARGE SCALE GENOMIC DNA]</scope>
    <source>
        <strain evidence="1 2">NCTC11458</strain>
    </source>
</reference>
<dbReference type="RefSeq" id="WP_181831650.1">
    <property type="nucleotide sequence ID" value="NZ_UYIQ01000001.1"/>
</dbReference>